<evidence type="ECO:0000313" key="3">
    <source>
        <dbReference type="Proteomes" id="UP000657574"/>
    </source>
</evidence>
<organism evidence="2 3">
    <name type="scientific">Streptomyces brasiliensis</name>
    <dbReference type="NCBI Taxonomy" id="1954"/>
    <lineage>
        <taxon>Bacteria</taxon>
        <taxon>Bacillati</taxon>
        <taxon>Actinomycetota</taxon>
        <taxon>Actinomycetes</taxon>
        <taxon>Kitasatosporales</taxon>
        <taxon>Streptomycetaceae</taxon>
        <taxon>Streptomyces</taxon>
    </lineage>
</organism>
<comment type="caution">
    <text evidence="2">The sequence shown here is derived from an EMBL/GenBank/DDBJ whole genome shotgun (WGS) entry which is preliminary data.</text>
</comment>
<sequence length="114" mass="11311">MSVGHGHQYFGGRRALGHVPQLIEVRVVLTEAEEAVVETGAGGDVAQGRVVAGGGGTDCDAHGIECAGGHGSGPPIFLLPAARCGLSVAGRAHAAEPHIDTAPRPFEGAGPCGV</sequence>
<name>A0A917KI98_9ACTN</name>
<keyword evidence="3" id="KW-1185">Reference proteome</keyword>
<feature type="region of interest" description="Disordered" evidence="1">
    <location>
        <begin position="94"/>
        <end position="114"/>
    </location>
</feature>
<proteinExistence type="predicted"/>
<accession>A0A917KI98</accession>
<evidence type="ECO:0000256" key="1">
    <source>
        <dbReference type="SAM" id="MobiDB-lite"/>
    </source>
</evidence>
<gene>
    <name evidence="2" type="ORF">GCM10010121_021550</name>
</gene>
<dbReference type="AlphaFoldDB" id="A0A917KI98"/>
<dbReference type="Proteomes" id="UP000657574">
    <property type="component" value="Unassembled WGS sequence"/>
</dbReference>
<reference evidence="2" key="2">
    <citation type="submission" date="2020-09" db="EMBL/GenBank/DDBJ databases">
        <authorList>
            <person name="Sun Q."/>
            <person name="Ohkuma M."/>
        </authorList>
    </citation>
    <scope>NUCLEOTIDE SEQUENCE</scope>
    <source>
        <strain evidence="2">JCM 3086</strain>
    </source>
</reference>
<reference evidence="2" key="1">
    <citation type="journal article" date="2014" name="Int. J. Syst. Evol. Microbiol.">
        <title>Complete genome sequence of Corynebacterium casei LMG S-19264T (=DSM 44701T), isolated from a smear-ripened cheese.</title>
        <authorList>
            <consortium name="US DOE Joint Genome Institute (JGI-PGF)"/>
            <person name="Walter F."/>
            <person name="Albersmeier A."/>
            <person name="Kalinowski J."/>
            <person name="Ruckert C."/>
        </authorList>
    </citation>
    <scope>NUCLEOTIDE SEQUENCE</scope>
    <source>
        <strain evidence="2">JCM 3086</strain>
    </source>
</reference>
<protein>
    <submittedName>
        <fullName evidence="2">Uncharacterized protein</fullName>
    </submittedName>
</protein>
<evidence type="ECO:0000313" key="2">
    <source>
        <dbReference type="EMBL" id="GGJ10884.1"/>
    </source>
</evidence>
<dbReference type="EMBL" id="BMQA01000005">
    <property type="protein sequence ID" value="GGJ10884.1"/>
    <property type="molecule type" value="Genomic_DNA"/>
</dbReference>